<keyword evidence="1" id="KW-1133">Transmembrane helix</keyword>
<feature type="transmembrane region" description="Helical" evidence="1">
    <location>
        <begin position="6"/>
        <end position="25"/>
    </location>
</feature>
<gene>
    <name evidence="2" type="ORF">UFOPK4366_00492</name>
</gene>
<accession>A0A6J7UD97</accession>
<reference evidence="2" key="1">
    <citation type="submission" date="2020-05" db="EMBL/GenBank/DDBJ databases">
        <authorList>
            <person name="Chiriac C."/>
            <person name="Salcher M."/>
            <person name="Ghai R."/>
            <person name="Kavagutti S V."/>
        </authorList>
    </citation>
    <scope>NUCLEOTIDE SEQUENCE</scope>
</reference>
<keyword evidence="1" id="KW-0472">Membrane</keyword>
<name>A0A6J7UD97_9ZZZZ</name>
<proteinExistence type="predicted"/>
<organism evidence="2">
    <name type="scientific">freshwater metagenome</name>
    <dbReference type="NCBI Taxonomy" id="449393"/>
    <lineage>
        <taxon>unclassified sequences</taxon>
        <taxon>metagenomes</taxon>
        <taxon>ecological metagenomes</taxon>
    </lineage>
</organism>
<evidence type="ECO:0000256" key="1">
    <source>
        <dbReference type="SAM" id="Phobius"/>
    </source>
</evidence>
<dbReference type="AlphaFoldDB" id="A0A6J7UD97"/>
<keyword evidence="1" id="KW-0812">Transmembrane</keyword>
<evidence type="ECO:0000313" key="2">
    <source>
        <dbReference type="EMBL" id="CAB5062896.1"/>
    </source>
</evidence>
<sequence>MLGIIEAYPVIAIVVFVITGAIESFSRAAQYLKAVIIRNGAFVITSAFSIPSEPQGTGKAGASPGEQLAPIQVELVIGAPVIEPLTTTVAILLSSIVRWSKAFACNCSAVSEPVQDTPQTCRTTDGFKAKVVNEAEADLDCAKVEFVRYPMVTNGANAV</sequence>
<protein>
    <submittedName>
        <fullName evidence="2">Unannotated protein</fullName>
    </submittedName>
</protein>
<dbReference type="EMBL" id="CAFBQS010000073">
    <property type="protein sequence ID" value="CAB5062896.1"/>
    <property type="molecule type" value="Genomic_DNA"/>
</dbReference>